<gene>
    <name evidence="1" type="ORF">TanjilG_22811</name>
</gene>
<dbReference type="EMBL" id="CM007366">
    <property type="protein sequence ID" value="OIW11004.1"/>
    <property type="molecule type" value="Genomic_DNA"/>
</dbReference>
<organism evidence="1 2">
    <name type="scientific">Lupinus angustifolius</name>
    <name type="common">Narrow-leaved blue lupine</name>
    <dbReference type="NCBI Taxonomy" id="3871"/>
    <lineage>
        <taxon>Eukaryota</taxon>
        <taxon>Viridiplantae</taxon>
        <taxon>Streptophyta</taxon>
        <taxon>Embryophyta</taxon>
        <taxon>Tracheophyta</taxon>
        <taxon>Spermatophyta</taxon>
        <taxon>Magnoliopsida</taxon>
        <taxon>eudicotyledons</taxon>
        <taxon>Gunneridae</taxon>
        <taxon>Pentapetalae</taxon>
        <taxon>rosids</taxon>
        <taxon>fabids</taxon>
        <taxon>Fabales</taxon>
        <taxon>Fabaceae</taxon>
        <taxon>Papilionoideae</taxon>
        <taxon>50 kb inversion clade</taxon>
        <taxon>genistoids sensu lato</taxon>
        <taxon>core genistoids</taxon>
        <taxon>Genisteae</taxon>
        <taxon>Lupinus</taxon>
    </lineage>
</organism>
<reference evidence="1 2" key="1">
    <citation type="journal article" date="2017" name="Plant Biotechnol. J.">
        <title>A comprehensive draft genome sequence for lupin (Lupinus angustifolius), an emerging health food: insights into plant-microbe interactions and legume evolution.</title>
        <authorList>
            <person name="Hane J.K."/>
            <person name="Ming Y."/>
            <person name="Kamphuis L.G."/>
            <person name="Nelson M.N."/>
            <person name="Garg G."/>
            <person name="Atkins C.A."/>
            <person name="Bayer P.E."/>
            <person name="Bravo A."/>
            <person name="Bringans S."/>
            <person name="Cannon S."/>
            <person name="Edwards D."/>
            <person name="Foley R."/>
            <person name="Gao L.L."/>
            <person name="Harrison M.J."/>
            <person name="Huang W."/>
            <person name="Hurgobin B."/>
            <person name="Li S."/>
            <person name="Liu C.W."/>
            <person name="McGrath A."/>
            <person name="Morahan G."/>
            <person name="Murray J."/>
            <person name="Weller J."/>
            <person name="Jian J."/>
            <person name="Singh K.B."/>
        </authorList>
    </citation>
    <scope>NUCLEOTIDE SEQUENCE [LARGE SCALE GENOMIC DNA]</scope>
    <source>
        <strain evidence="2">cv. Tanjil</strain>
        <tissue evidence="1">Whole plant</tissue>
    </source>
</reference>
<keyword evidence="2" id="KW-1185">Reference proteome</keyword>
<evidence type="ECO:0000313" key="2">
    <source>
        <dbReference type="Proteomes" id="UP000188354"/>
    </source>
</evidence>
<accession>A0A4P1RIM4</accession>
<evidence type="ECO:0000313" key="1">
    <source>
        <dbReference type="EMBL" id="OIW11004.1"/>
    </source>
</evidence>
<proteinExistence type="predicted"/>
<dbReference type="Proteomes" id="UP000188354">
    <property type="component" value="Chromosome LG06"/>
</dbReference>
<protein>
    <submittedName>
        <fullName evidence="1">Uncharacterized protein</fullName>
    </submittedName>
</protein>
<dbReference type="AlphaFoldDB" id="A0A4P1RIM4"/>
<name>A0A4P1RIM4_LUPAN</name>
<sequence length="105" mass="12112">MELSRNFKLSSSHHIMLSSELSSESSRIGGYERLSKSVRLTGEHDFIDQNKELKRGMGIFGKVFSFTRISSSSHKGLDNKVMVKKQNKRSSWLPDPEKRWPIQGW</sequence>
<dbReference type="Gramene" id="OIW11004">
    <property type="protein sequence ID" value="OIW11004"/>
    <property type="gene ID" value="TanjilG_22811"/>
</dbReference>